<dbReference type="RefSeq" id="WP_255389183.1">
    <property type="nucleotide sequence ID" value="NZ_CP101508.1"/>
</dbReference>
<evidence type="ECO:0000313" key="1">
    <source>
        <dbReference type="EMBL" id="UTV27928.1"/>
    </source>
</evidence>
<sequence length="87" mass="9857">MLRNKNCAFEHKINALLFDCANVFFLSDKFESQRLVVRLAGQLIRVVAGVCSYLVDLEVKSPDDLAGLAQMGQYPGTFQERYDQARN</sequence>
<evidence type="ECO:0000313" key="2">
    <source>
        <dbReference type="Proteomes" id="UP001057998"/>
    </source>
</evidence>
<name>A0ABY5GHU4_9GAMM</name>
<proteinExistence type="predicted"/>
<keyword evidence="2" id="KW-1185">Reference proteome</keyword>
<gene>
    <name evidence="1" type="ORF">NNL38_00955</name>
</gene>
<protein>
    <submittedName>
        <fullName evidence="1">Uncharacterized protein</fullName>
    </submittedName>
</protein>
<organism evidence="1 2">
    <name type="scientific">Photobacterium atrarenae</name>
    <dbReference type="NCBI Taxonomy" id="865757"/>
    <lineage>
        <taxon>Bacteria</taxon>
        <taxon>Pseudomonadati</taxon>
        <taxon>Pseudomonadota</taxon>
        <taxon>Gammaproteobacteria</taxon>
        <taxon>Vibrionales</taxon>
        <taxon>Vibrionaceae</taxon>
        <taxon>Photobacterium</taxon>
    </lineage>
</organism>
<accession>A0ABY5GHU4</accession>
<dbReference type="Proteomes" id="UP001057998">
    <property type="component" value="Chromosome 1"/>
</dbReference>
<reference evidence="1" key="1">
    <citation type="submission" date="2022-07" db="EMBL/GenBank/DDBJ databases">
        <title>Genome sequencing of Photobacterium atrarenae GJH2-4.</title>
        <authorList>
            <person name="Park S.-J."/>
        </authorList>
    </citation>
    <scope>NUCLEOTIDE SEQUENCE</scope>
    <source>
        <strain evidence="1">GJH2-4</strain>
    </source>
</reference>
<dbReference type="EMBL" id="CP101508">
    <property type="protein sequence ID" value="UTV27928.1"/>
    <property type="molecule type" value="Genomic_DNA"/>
</dbReference>